<organism evidence="9 10">
    <name type="scientific">Trichinella murrelli</name>
    <dbReference type="NCBI Taxonomy" id="144512"/>
    <lineage>
        <taxon>Eukaryota</taxon>
        <taxon>Metazoa</taxon>
        <taxon>Ecdysozoa</taxon>
        <taxon>Nematoda</taxon>
        <taxon>Enoplea</taxon>
        <taxon>Dorylaimia</taxon>
        <taxon>Trichinellida</taxon>
        <taxon>Trichinellidae</taxon>
        <taxon>Trichinella</taxon>
    </lineage>
</organism>
<feature type="region of interest" description="Disordered" evidence="8">
    <location>
        <begin position="1036"/>
        <end position="1055"/>
    </location>
</feature>
<feature type="compositionally biased region" description="Polar residues" evidence="8">
    <location>
        <begin position="1263"/>
        <end position="1283"/>
    </location>
</feature>
<dbReference type="Pfam" id="PF00237">
    <property type="entry name" value="Ribosomal_L22"/>
    <property type="match status" value="1"/>
</dbReference>
<feature type="compositionally biased region" description="Low complexity" evidence="8">
    <location>
        <begin position="1141"/>
        <end position="1157"/>
    </location>
</feature>
<evidence type="ECO:0000313" key="9">
    <source>
        <dbReference type="EMBL" id="KRX41586.1"/>
    </source>
</evidence>
<proteinExistence type="inferred from homology"/>
<dbReference type="NCBIfam" id="NF003260">
    <property type="entry name" value="PRK04223.1"/>
    <property type="match status" value="1"/>
</dbReference>
<evidence type="ECO:0000256" key="7">
    <source>
        <dbReference type="SAM" id="Coils"/>
    </source>
</evidence>
<keyword evidence="10" id="KW-1185">Reference proteome</keyword>
<dbReference type="EMBL" id="JYDJ01000167">
    <property type="protein sequence ID" value="KRX41586.1"/>
    <property type="molecule type" value="Genomic_DNA"/>
</dbReference>
<comment type="similarity">
    <text evidence="1 6">Belongs to the universal ribosomal protein uL22 family.</text>
</comment>
<feature type="compositionally biased region" description="Basic residues" evidence="8">
    <location>
        <begin position="170"/>
        <end position="182"/>
    </location>
</feature>
<feature type="region of interest" description="Disordered" evidence="8">
    <location>
        <begin position="1141"/>
        <end position="1180"/>
    </location>
</feature>
<reference evidence="9 10" key="1">
    <citation type="submission" date="2015-01" db="EMBL/GenBank/DDBJ databases">
        <title>Evolution of Trichinella species and genotypes.</title>
        <authorList>
            <person name="Korhonen P.K."/>
            <person name="Edoardo P."/>
            <person name="Giuseppe L.R."/>
            <person name="Gasser R.B."/>
        </authorList>
    </citation>
    <scope>NUCLEOTIDE SEQUENCE [LARGE SCALE GENOMIC DNA]</scope>
    <source>
        <strain evidence="9">ISS417</strain>
    </source>
</reference>
<dbReference type="InterPro" id="IPR057265">
    <property type="entry name" value="Ribosomal_uL22_arc-type"/>
</dbReference>
<dbReference type="InterPro" id="IPR001063">
    <property type="entry name" value="Ribosomal_uL22"/>
</dbReference>
<dbReference type="GO" id="GO:0003735">
    <property type="term" value="F:structural constituent of ribosome"/>
    <property type="evidence" value="ECO:0007669"/>
    <property type="project" value="InterPro"/>
</dbReference>
<evidence type="ECO:0000256" key="8">
    <source>
        <dbReference type="SAM" id="MobiDB-lite"/>
    </source>
</evidence>
<dbReference type="HAMAP" id="MF_01331_A">
    <property type="entry name" value="Ribosomal_uL22_A"/>
    <property type="match status" value="1"/>
</dbReference>
<gene>
    <name evidence="9" type="primary">rpl-17</name>
    <name evidence="9" type="ORF">T05_233</name>
</gene>
<name>A0A0V0TRI6_9BILA</name>
<dbReference type="SUPFAM" id="SSF54843">
    <property type="entry name" value="Ribosomal protein L22"/>
    <property type="match status" value="1"/>
</dbReference>
<dbReference type="STRING" id="144512.A0A0V0TRI6"/>
<protein>
    <recommendedName>
        <fullName evidence="4">Large ribosomal subunit protein uL22</fullName>
    </recommendedName>
    <alternativeName>
        <fullName evidence="5">60S ribosomal protein L17</fullName>
    </alternativeName>
</protein>
<dbReference type="GO" id="GO:0022625">
    <property type="term" value="C:cytosolic large ribosomal subunit"/>
    <property type="evidence" value="ECO:0007669"/>
    <property type="project" value="TreeGrafter"/>
</dbReference>
<keyword evidence="2 6" id="KW-0689">Ribosomal protein</keyword>
<feature type="coiled-coil region" evidence="7">
    <location>
        <begin position="381"/>
        <end position="415"/>
    </location>
</feature>
<feature type="region of interest" description="Disordered" evidence="8">
    <location>
        <begin position="163"/>
        <end position="195"/>
    </location>
</feature>
<evidence type="ECO:0000256" key="2">
    <source>
        <dbReference type="ARBA" id="ARBA00022980"/>
    </source>
</evidence>
<feature type="non-terminal residue" evidence="9">
    <location>
        <position position="1426"/>
    </location>
</feature>
<dbReference type="InterPro" id="IPR036394">
    <property type="entry name" value="Ribosomal_uL22_sf"/>
</dbReference>
<feature type="region of interest" description="Disordered" evidence="8">
    <location>
        <begin position="1243"/>
        <end position="1304"/>
    </location>
</feature>
<feature type="region of interest" description="Disordered" evidence="8">
    <location>
        <begin position="929"/>
        <end position="960"/>
    </location>
</feature>
<evidence type="ECO:0000256" key="5">
    <source>
        <dbReference type="ARBA" id="ARBA00035325"/>
    </source>
</evidence>
<accession>A0A0V0TRI6</accession>
<dbReference type="PANTHER" id="PTHR11593">
    <property type="entry name" value="60S RIBOSOMAL PROTEIN L17"/>
    <property type="match status" value="1"/>
</dbReference>
<dbReference type="GO" id="GO:0002181">
    <property type="term" value="P:cytoplasmic translation"/>
    <property type="evidence" value="ECO:0007669"/>
    <property type="project" value="TreeGrafter"/>
</dbReference>
<feature type="compositionally biased region" description="Polar residues" evidence="8">
    <location>
        <begin position="1243"/>
        <end position="1256"/>
    </location>
</feature>
<evidence type="ECO:0000256" key="4">
    <source>
        <dbReference type="ARBA" id="ARBA00035207"/>
    </source>
</evidence>
<keyword evidence="7" id="KW-0175">Coiled coil</keyword>
<dbReference type="CDD" id="cd00336">
    <property type="entry name" value="Ribosomal_L22"/>
    <property type="match status" value="1"/>
</dbReference>
<evidence type="ECO:0000256" key="6">
    <source>
        <dbReference type="RuleBase" id="RU004005"/>
    </source>
</evidence>
<dbReference type="Proteomes" id="UP000055048">
    <property type="component" value="Unassembled WGS sequence"/>
</dbReference>
<feature type="compositionally biased region" description="Basic and acidic residues" evidence="8">
    <location>
        <begin position="183"/>
        <end position="195"/>
    </location>
</feature>
<keyword evidence="3 6" id="KW-0687">Ribonucleoprotein</keyword>
<evidence type="ECO:0000313" key="10">
    <source>
        <dbReference type="Proteomes" id="UP000055048"/>
    </source>
</evidence>
<feature type="coiled-coil region" evidence="7">
    <location>
        <begin position="449"/>
        <end position="511"/>
    </location>
</feature>
<comment type="caution">
    <text evidence="9">The sequence shown here is derived from an EMBL/GenBank/DDBJ whole genome shotgun (WGS) entry which is preliminary data.</text>
</comment>
<feature type="compositionally biased region" description="Basic and acidic residues" evidence="8">
    <location>
        <begin position="945"/>
        <end position="954"/>
    </location>
</feature>
<feature type="compositionally biased region" description="Polar residues" evidence="8">
    <location>
        <begin position="1292"/>
        <end position="1304"/>
    </location>
</feature>
<feature type="region of interest" description="Disordered" evidence="8">
    <location>
        <begin position="1088"/>
        <end position="1126"/>
    </location>
</feature>
<dbReference type="InterPro" id="IPR005721">
    <property type="entry name" value="Ribosomal_uL22_euk/arc"/>
</dbReference>
<dbReference type="PANTHER" id="PTHR11593:SF10">
    <property type="entry name" value="60S RIBOSOMAL PROTEIN L17"/>
    <property type="match status" value="1"/>
</dbReference>
<evidence type="ECO:0000256" key="3">
    <source>
        <dbReference type="ARBA" id="ARBA00023274"/>
    </source>
</evidence>
<evidence type="ECO:0000256" key="1">
    <source>
        <dbReference type="ARBA" id="ARBA00009451"/>
    </source>
</evidence>
<sequence length="1426" mass="162185">MGRIHYCAEPSNPSKSCKARGSDLRVHFKNTRETAQAIKHMTLNRAVRFLKNVIEKKEIVPFRRFNGGVGRKAQVKNWRHTQGRWPVKSANFLLQLLRNAESNAEYRGLDTDHLTIDHIVVQQASKMRRRTYRAHGRINPYMSSPCHIEVILTERDDVVTKPTEEETFSKKKKESKKKQKRQLAREKLSEVEKERHELAQSNDALKSGILELKLKETTAMVSEKYAMEKMEWSSEQVRHLKKELASMEGKHYETTKSLKEEIEALKEELQLKELQVESLQSLQSAQRQETAELRAQLEKNSSCQVQDEKELRCAIKREYSQQIAKLIQPAISSLKEDILSIVVILNEMSCCVSVMREEKAKVDELIKEKMCNTNNYFAHLVLRHSGEIKKKERLIERLKMENESLLSEVEAKTRVSLTNEQIIELVPNVSGLISSLDPYVSLSQFFEKYLQLAAEKKEVSVKVRFLENQLKNLLELVAEWQPKIERQTNRLEEMKLAYARSSALVEQLKHELANLPYEYDVKIMELNSTKAKLEDCIQENTDLKIVVSNFLKEDARNSCSTEEIDFEPYSNVEELIKQNHRLMNMLRLAYKERKEAVNLAVEVQCGEVKRSLEDQSQQLKLEKEINAKLGTVIRRLRDDLQRSQAQVHDLVAVANVRSQLDKASACVVEFEDESNSTVQALRQQVQLLTVELEQLRKSSVLEKQQHSDVDAQQMERRTMPPVEVQVGLERARRLGAEAIADAVQWREKRMMSELMDVRRRWAKDVRRGMWKDEKARRMRSRVRRLKAECRAAHSRLRLLAEADALRDRMEVSRVNASAASLTELTGALRKALLERDRLRLREYGLKREMKDAIQENQWRQEAEKLASQHEVTRRFIREMSEKLLNTKRRNEELCKQLDAVEESKLRCQQLEAELINLRAEFKRRNEIMEQEKQQEQQEQQQQEQEQQRQDKEQENTDLPANVRKLQQTALRLKQQLSAKEIEIEQTTQALEQAGREVHVMLCHMGVNDSDVSSTGQTTVQQLAVALTKLRERMLHRHGSESVPASTPTDRSSAEIPTVPTSAGPLAVGRAAPVQLVCALPTVRQVVTPKPPPTVASIRPLDPRTDHAISDPTEQADVEQQRSPANSHTQLLATCRAEISVGTNTSSTSSTSVSSSTVDNGADGAGTVPTHGIGSPCSPSSLVTTTADDEFQPAVKRAQLNVMMTQCQAVGSSFEEIIQPLVEQSADDIAEEPQSTISQIDDLQSVENSSTANISMESTKDNSDSSVANEKSPSLNVQLGNSEANEPAVSGTADPQIQPTDKPNRTISRQPIVWTDPASPAASQDVKQKIPQCVGVKLSLADHCVVDVEGQTFEFKFTHKIASGLFYTQCKIILGFVLFNNCCCCVELLIPLAIPASNCLQPWRSQLVLFDFFFVQSPVLRYDCARN</sequence>
<dbReference type="OrthoDB" id="10254664at2759"/>
<feature type="coiled-coil region" evidence="7">
    <location>
        <begin position="252"/>
        <end position="282"/>
    </location>
</feature>
<dbReference type="Gene3D" id="3.90.470.10">
    <property type="entry name" value="Ribosomal protein L22/L17"/>
    <property type="match status" value="1"/>
</dbReference>
<dbReference type="FunFam" id="3.90.470.10:FF:000003">
    <property type="entry name" value="60S ribosomal protein L17"/>
    <property type="match status" value="1"/>
</dbReference>
<dbReference type="InterPro" id="IPR018260">
    <property type="entry name" value="Ribosomal_uL22_CS"/>
</dbReference>
<dbReference type="PROSITE" id="PS00464">
    <property type="entry name" value="RIBOSOMAL_L22"/>
    <property type="match status" value="1"/>
</dbReference>
<dbReference type="NCBIfam" id="TIGR01038">
    <property type="entry name" value="uL22_arch_euk"/>
    <property type="match status" value="1"/>
</dbReference>